<accession>A0ABS0I3E1</accession>
<comment type="caution">
    <text evidence="1">The sequence shown here is derived from an EMBL/GenBank/DDBJ whole genome shotgun (WGS) entry which is preliminary data.</text>
</comment>
<dbReference type="RefSeq" id="WP_196292864.1">
    <property type="nucleotide sequence ID" value="NZ_JADQDM010000003.1"/>
</dbReference>
<proteinExistence type="predicted"/>
<reference evidence="1 2" key="1">
    <citation type="submission" date="2020-11" db="EMBL/GenBank/DDBJ databases">
        <authorList>
            <person name="Kim M.K."/>
        </authorList>
    </citation>
    <scope>NUCLEOTIDE SEQUENCE [LARGE SCALE GENOMIC DNA]</scope>
    <source>
        <strain evidence="1 2">BT662</strain>
    </source>
</reference>
<evidence type="ECO:0000313" key="1">
    <source>
        <dbReference type="EMBL" id="MBF9221420.1"/>
    </source>
</evidence>
<gene>
    <name evidence="1" type="ORF">I2H31_09920</name>
</gene>
<dbReference type="EMBL" id="JADQDM010000003">
    <property type="protein sequence ID" value="MBF9221420.1"/>
    <property type="molecule type" value="Genomic_DNA"/>
</dbReference>
<keyword evidence="2" id="KW-1185">Reference proteome</keyword>
<protein>
    <submittedName>
        <fullName evidence="1">Uncharacterized protein</fullName>
    </submittedName>
</protein>
<dbReference type="Proteomes" id="UP000618931">
    <property type="component" value="Unassembled WGS sequence"/>
</dbReference>
<organism evidence="1 2">
    <name type="scientific">Hymenobacter ruricola</name>
    <dbReference type="NCBI Taxonomy" id="2791023"/>
    <lineage>
        <taxon>Bacteria</taxon>
        <taxon>Pseudomonadati</taxon>
        <taxon>Bacteroidota</taxon>
        <taxon>Cytophagia</taxon>
        <taxon>Cytophagales</taxon>
        <taxon>Hymenobacteraceae</taxon>
        <taxon>Hymenobacter</taxon>
    </lineage>
</organism>
<evidence type="ECO:0000313" key="2">
    <source>
        <dbReference type="Proteomes" id="UP000618931"/>
    </source>
</evidence>
<sequence>MRYHLLLAAPALLLGAARPLGRPATIRHPQAAPAPAALAAPGTILPNATRNALLARANLGKLWQHQPQSGTEDVLNGCFGYDGRRLEFVFTTVQADAKSPGRYLVAGKFRCYGDVTPFRGSIELQQVQRLPTEQATYADNGETRVPTYCATGSFALQATGRHGLGGQFDGRVALDFTLTPSQRAQLATYTRNPATRNGGLLFDGQWREDATAETTVPALWKHGIAVTRQVLSRFEVGERDVAINPQYARVGWNNFWKNDEWWVEKQVARR</sequence>
<name>A0ABS0I3E1_9BACT</name>